<feature type="domain" description="GGDEF" evidence="11">
    <location>
        <begin position="770"/>
        <end position="908"/>
    </location>
</feature>
<feature type="domain" description="CHASE" evidence="10">
    <location>
        <begin position="348"/>
        <end position="487"/>
    </location>
</feature>
<dbReference type="HOGENOM" id="CLU_014623_0_0_6"/>
<dbReference type="Pfam" id="PF00990">
    <property type="entry name" value="GGDEF"/>
    <property type="match status" value="1"/>
</dbReference>
<dbReference type="STRING" id="1255043.TVNIR_1405"/>
<dbReference type="PROSITE" id="PS50839">
    <property type="entry name" value="CHASE"/>
    <property type="match status" value="1"/>
</dbReference>
<dbReference type="NCBIfam" id="TIGR00229">
    <property type="entry name" value="sensory_box"/>
    <property type="match status" value="1"/>
</dbReference>
<dbReference type="KEGG" id="tni:TVNIR_1405"/>
<evidence type="ECO:0000259" key="10">
    <source>
        <dbReference type="PROSITE" id="PS50839"/>
    </source>
</evidence>
<dbReference type="NCBIfam" id="TIGR00254">
    <property type="entry name" value="GGDEF"/>
    <property type="match status" value="1"/>
</dbReference>
<dbReference type="InterPro" id="IPR000014">
    <property type="entry name" value="PAS"/>
</dbReference>
<dbReference type="eggNOG" id="COG2199">
    <property type="taxonomic scope" value="Bacteria"/>
</dbReference>
<dbReference type="InterPro" id="IPR006189">
    <property type="entry name" value="CHASE_dom"/>
</dbReference>
<dbReference type="Gene3D" id="3.30.450.20">
    <property type="entry name" value="PAS domain"/>
    <property type="match status" value="1"/>
</dbReference>
<dbReference type="SUPFAM" id="SSF55073">
    <property type="entry name" value="Nucleotide cyclase"/>
    <property type="match status" value="1"/>
</dbReference>
<dbReference type="FunFam" id="3.30.70.270:FF:000001">
    <property type="entry name" value="Diguanylate cyclase domain protein"/>
    <property type="match status" value="1"/>
</dbReference>
<evidence type="ECO:0000256" key="1">
    <source>
        <dbReference type="ARBA" id="ARBA00001946"/>
    </source>
</evidence>
<dbReference type="InterPro" id="IPR042240">
    <property type="entry name" value="CHASE_sf"/>
</dbReference>
<dbReference type="SUPFAM" id="SSF55785">
    <property type="entry name" value="PYP-like sensor domain (PAS domain)"/>
    <property type="match status" value="1"/>
</dbReference>
<dbReference type="InterPro" id="IPR035965">
    <property type="entry name" value="PAS-like_dom_sf"/>
</dbReference>
<evidence type="ECO:0000259" key="11">
    <source>
        <dbReference type="PROSITE" id="PS50887"/>
    </source>
</evidence>
<comment type="cofactor">
    <cofactor evidence="1">
        <name>Mg(2+)</name>
        <dbReference type="ChEBI" id="CHEBI:18420"/>
    </cofactor>
</comment>
<dbReference type="InterPro" id="IPR013767">
    <property type="entry name" value="PAS_fold"/>
</dbReference>
<dbReference type="PROSITE" id="PS50112">
    <property type="entry name" value="PAS"/>
    <property type="match status" value="1"/>
</dbReference>
<keyword evidence="13" id="KW-1185">Reference proteome</keyword>
<evidence type="ECO:0000313" key="13">
    <source>
        <dbReference type="Proteomes" id="UP000010809"/>
    </source>
</evidence>
<feature type="region of interest" description="Disordered" evidence="6">
    <location>
        <begin position="1"/>
        <end position="27"/>
    </location>
</feature>
<feature type="transmembrane region" description="Helical" evidence="7">
    <location>
        <begin position="569"/>
        <end position="592"/>
    </location>
</feature>
<dbReference type="EMBL" id="CP003989">
    <property type="protein sequence ID" value="AGA33075.1"/>
    <property type="molecule type" value="Genomic_DNA"/>
</dbReference>
<dbReference type="PANTHER" id="PTHR46663:SF3">
    <property type="entry name" value="SLL0267 PROTEIN"/>
    <property type="match status" value="1"/>
</dbReference>
<evidence type="ECO:0000313" key="12">
    <source>
        <dbReference type="EMBL" id="AGA33075.1"/>
    </source>
</evidence>
<dbReference type="GO" id="GO:0006355">
    <property type="term" value="P:regulation of DNA-templated transcription"/>
    <property type="evidence" value="ECO:0007669"/>
    <property type="project" value="InterPro"/>
</dbReference>
<evidence type="ECO:0000256" key="6">
    <source>
        <dbReference type="SAM" id="MobiDB-lite"/>
    </source>
</evidence>
<evidence type="ECO:0000256" key="4">
    <source>
        <dbReference type="ARBA" id="ARBA00022989"/>
    </source>
</evidence>
<dbReference type="GO" id="GO:0016020">
    <property type="term" value="C:membrane"/>
    <property type="evidence" value="ECO:0007669"/>
    <property type="project" value="UniProtKB-SubCell"/>
</dbReference>
<organism evidence="12 13">
    <name type="scientific">Thioalkalivibrio nitratireducens (strain DSM 14787 / UNIQEM 213 / ALEN2)</name>
    <dbReference type="NCBI Taxonomy" id="1255043"/>
    <lineage>
        <taxon>Bacteria</taxon>
        <taxon>Pseudomonadati</taxon>
        <taxon>Pseudomonadota</taxon>
        <taxon>Gammaproteobacteria</taxon>
        <taxon>Chromatiales</taxon>
        <taxon>Ectothiorhodospiraceae</taxon>
        <taxon>Thioalkalivibrio</taxon>
    </lineage>
</organism>
<keyword evidence="4 7" id="KW-1133">Transmembrane helix</keyword>
<dbReference type="GO" id="GO:0003824">
    <property type="term" value="F:catalytic activity"/>
    <property type="evidence" value="ECO:0007669"/>
    <property type="project" value="UniProtKB-ARBA"/>
</dbReference>
<dbReference type="SMART" id="SM00091">
    <property type="entry name" value="PAS"/>
    <property type="match status" value="1"/>
</dbReference>
<dbReference type="RefSeq" id="WP_015258211.1">
    <property type="nucleotide sequence ID" value="NC_019902.2"/>
</dbReference>
<dbReference type="InterPro" id="IPR052163">
    <property type="entry name" value="DGC-Regulatory_Protein"/>
</dbReference>
<feature type="transmembrane region" description="Helical" evidence="7">
    <location>
        <begin position="259"/>
        <end position="280"/>
    </location>
</feature>
<feature type="transmembrane region" description="Helical" evidence="7">
    <location>
        <begin position="40"/>
        <end position="61"/>
    </location>
</feature>
<comment type="subcellular location">
    <subcellularLocation>
        <location evidence="2">Membrane</location>
    </subcellularLocation>
</comment>
<dbReference type="SMART" id="SM01079">
    <property type="entry name" value="CHASE"/>
    <property type="match status" value="1"/>
</dbReference>
<dbReference type="CDD" id="cd01949">
    <property type="entry name" value="GGDEF"/>
    <property type="match status" value="1"/>
</dbReference>
<evidence type="ECO:0000256" key="2">
    <source>
        <dbReference type="ARBA" id="ARBA00004370"/>
    </source>
</evidence>
<feature type="domain" description="PAC" evidence="9">
    <location>
        <begin position="686"/>
        <end position="738"/>
    </location>
</feature>
<dbReference type="Pfam" id="PF03924">
    <property type="entry name" value="CHASE"/>
    <property type="match status" value="1"/>
</dbReference>
<dbReference type="CDD" id="cd00130">
    <property type="entry name" value="PAS"/>
    <property type="match status" value="1"/>
</dbReference>
<dbReference type="InterPro" id="IPR029787">
    <property type="entry name" value="Nucleotide_cyclase"/>
</dbReference>
<keyword evidence="5 7" id="KW-0472">Membrane</keyword>
<dbReference type="SMART" id="SM00267">
    <property type="entry name" value="GGDEF"/>
    <property type="match status" value="1"/>
</dbReference>
<dbReference type="Pfam" id="PF00989">
    <property type="entry name" value="PAS"/>
    <property type="match status" value="1"/>
</dbReference>
<dbReference type="Proteomes" id="UP000010809">
    <property type="component" value="Chromosome"/>
</dbReference>
<dbReference type="PROSITE" id="PS50887">
    <property type="entry name" value="GGDEF"/>
    <property type="match status" value="1"/>
</dbReference>
<feature type="domain" description="PAS" evidence="8">
    <location>
        <begin position="612"/>
        <end position="682"/>
    </location>
</feature>
<evidence type="ECO:0000256" key="5">
    <source>
        <dbReference type="ARBA" id="ARBA00023136"/>
    </source>
</evidence>
<name>L0DVR6_THIND</name>
<proteinExistence type="predicted"/>
<dbReference type="Gene3D" id="3.30.450.350">
    <property type="entry name" value="CHASE domain"/>
    <property type="match status" value="1"/>
</dbReference>
<evidence type="ECO:0000256" key="3">
    <source>
        <dbReference type="ARBA" id="ARBA00022692"/>
    </source>
</evidence>
<dbReference type="InterPro" id="IPR000160">
    <property type="entry name" value="GGDEF_dom"/>
</dbReference>
<reference evidence="12" key="1">
    <citation type="submission" date="2015-12" db="EMBL/GenBank/DDBJ databases">
        <authorList>
            <person name="Tikhonova T.V."/>
            <person name="Pavlov A.R."/>
            <person name="Beletsky A.V."/>
            <person name="Mardanov A.V."/>
            <person name="Sorokin D.Y."/>
            <person name="Ravin N.V."/>
            <person name="Popov V.O."/>
        </authorList>
    </citation>
    <scope>NUCLEOTIDE SEQUENCE</scope>
    <source>
        <strain evidence="12">DSM 14787</strain>
    </source>
</reference>
<protein>
    <submittedName>
        <fullName evidence="12">Diguanylate cyclase/phosphodiesterase (GGDEF &amp; EAL domains) with PAS/PAC sensor(S)</fullName>
    </submittedName>
</protein>
<dbReference type="PATRIC" id="fig|1255043.3.peg.1422"/>
<dbReference type="eggNOG" id="COG3614">
    <property type="taxonomic scope" value="Bacteria"/>
</dbReference>
<dbReference type="OrthoDB" id="5555106at2"/>
<dbReference type="GO" id="GO:0007165">
    <property type="term" value="P:signal transduction"/>
    <property type="evidence" value="ECO:0007669"/>
    <property type="project" value="UniProtKB-ARBA"/>
</dbReference>
<accession>L0DVR6</accession>
<dbReference type="AlphaFoldDB" id="L0DVR6"/>
<evidence type="ECO:0000259" key="9">
    <source>
        <dbReference type="PROSITE" id="PS50113"/>
    </source>
</evidence>
<dbReference type="PROSITE" id="PS50113">
    <property type="entry name" value="PAC"/>
    <property type="match status" value="1"/>
</dbReference>
<evidence type="ECO:0000256" key="7">
    <source>
        <dbReference type="SAM" id="Phobius"/>
    </source>
</evidence>
<sequence>MSAWLANPLPARGKPPDPQGEEGLSESASRVQRSHWLDQAVILLLGAVMLGVGGFWADHWWAQGVESDLRRQLLAEAVAIARTVNPERVAMLSFDASDAGTEPYERMRQQLTAYREVSGVRGIYTIALRDGQPLFGPESYAADDPQYSPPGTPYLEPPAGLDRVFSEGYRFTAGPYSDEYGRFVTALAPVIDPGTGEVLVALGIDIEAADWAEEVQRARAMVWVAVFALLAIVLGGWSVVLSRDRVSSVQRWGLRNVEVWLAVVFGLAMTLIASLTLHAVEARAQHAQFTLLGDSKAVQVMQEFHTLRDHQFQALADALQQLETIDAAGFRVLTRAVLSKPHVVGAGWARRVARDELPAFEADVREAGVEDFQVFETDADGEPQPLSPRETHFPLRFVEPARFHPLIGFDMASEAEREQGIAMLRRTGLPSASSVVPTADAGDDVMLAYAAVPRPEWDGVRRGGDAEFATRGVAIMAMCVEALLRSIVTREHPGRAPVVVELYQLAPGSNPRYLASSSSHLEPLNAPLPVSWPASDRFVLAQPLFVFGRGYVLKVRTTPEYHAANPSRIGWSTALLGTLLTLLAATLVQFLIHRRARLEAQVQARTAELSQSESRYRQVVDNIREVAFQIDNDGRLVFLNTAWEAATGFPVAESLGTRLVDYVHAGDREGLQRLLDGMTLEQGGHSHDQFRWLCRDGRYCWLEITARAGWDVEDRLAGAFGTLEDVTERRNREEAIRRLAFHDALTGLPNRRLLLDRLQQALASSQRNRCHGALMFLDLDRFKDLNDTLGHDHGDLLLKEVAQRLREQVRQSDTVARFGGDEFVVIVAPLSQDAGDAGQQARRIAEKLRAALSTPVSLKGEPYRVTSSIGVQMFVGVEVTVPELLRRADEAMYAAKAAGRDTVVLRSVESAAGG</sequence>
<feature type="transmembrane region" description="Helical" evidence="7">
    <location>
        <begin position="220"/>
        <end position="239"/>
    </location>
</feature>
<dbReference type="InterPro" id="IPR000700">
    <property type="entry name" value="PAS-assoc_C"/>
</dbReference>
<evidence type="ECO:0000259" key="8">
    <source>
        <dbReference type="PROSITE" id="PS50112"/>
    </source>
</evidence>
<dbReference type="eggNOG" id="COG2202">
    <property type="taxonomic scope" value="Bacteria"/>
</dbReference>
<dbReference type="Gene3D" id="3.30.70.270">
    <property type="match status" value="1"/>
</dbReference>
<gene>
    <name evidence="12" type="primary">yegE [C]</name>
    <name evidence="12" type="ordered locus">TVNIR_1405</name>
</gene>
<keyword evidence="3 7" id="KW-0812">Transmembrane</keyword>
<dbReference type="PANTHER" id="PTHR46663">
    <property type="entry name" value="DIGUANYLATE CYCLASE DGCT-RELATED"/>
    <property type="match status" value="1"/>
</dbReference>
<dbReference type="InterPro" id="IPR043128">
    <property type="entry name" value="Rev_trsase/Diguanyl_cyclase"/>
</dbReference>